<dbReference type="GO" id="GO:0016887">
    <property type="term" value="F:ATP hydrolysis activity"/>
    <property type="evidence" value="ECO:0007669"/>
    <property type="project" value="InterPro"/>
</dbReference>
<dbReference type="SMART" id="SM00382">
    <property type="entry name" value="AAA"/>
    <property type="match status" value="2"/>
</dbReference>
<dbReference type="PROSITE" id="PS00211">
    <property type="entry name" value="ABC_TRANSPORTER_1"/>
    <property type="match status" value="1"/>
</dbReference>
<keyword evidence="2" id="KW-0547">Nucleotide-binding</keyword>
<evidence type="ECO:0000256" key="4">
    <source>
        <dbReference type="SAM" id="Coils"/>
    </source>
</evidence>
<organism evidence="6 7">
    <name type="scientific">Clostridium paridis</name>
    <dbReference type="NCBI Taxonomy" id="2803863"/>
    <lineage>
        <taxon>Bacteria</taxon>
        <taxon>Bacillati</taxon>
        <taxon>Bacillota</taxon>
        <taxon>Clostridia</taxon>
        <taxon>Eubacteriales</taxon>
        <taxon>Clostridiaceae</taxon>
        <taxon>Clostridium</taxon>
    </lineage>
</organism>
<dbReference type="FunFam" id="3.40.50.300:FF:000011">
    <property type="entry name" value="Putative ABC transporter ATP-binding component"/>
    <property type="match status" value="1"/>
</dbReference>
<dbReference type="PROSITE" id="PS50893">
    <property type="entry name" value="ABC_TRANSPORTER_2"/>
    <property type="match status" value="2"/>
</dbReference>
<dbReference type="EMBL" id="JAESWA010000019">
    <property type="protein sequence ID" value="MBL4931260.1"/>
    <property type="molecule type" value="Genomic_DNA"/>
</dbReference>
<evidence type="ECO:0000313" key="6">
    <source>
        <dbReference type="EMBL" id="MBL4931260.1"/>
    </source>
</evidence>
<dbReference type="RefSeq" id="WP_202766647.1">
    <property type="nucleotide sequence ID" value="NZ_JAESWA010000019.1"/>
</dbReference>
<dbReference type="PANTHER" id="PTHR42855">
    <property type="entry name" value="ABC TRANSPORTER ATP-BINDING SUBUNIT"/>
    <property type="match status" value="1"/>
</dbReference>
<dbReference type="SUPFAM" id="SSF52540">
    <property type="entry name" value="P-loop containing nucleoside triphosphate hydrolases"/>
    <property type="match status" value="2"/>
</dbReference>
<dbReference type="InterPro" id="IPR051309">
    <property type="entry name" value="ABCF_ATPase"/>
</dbReference>
<comment type="caution">
    <text evidence="6">The sequence shown here is derived from an EMBL/GenBank/DDBJ whole genome shotgun (WGS) entry which is preliminary data.</text>
</comment>
<dbReference type="InterPro" id="IPR017871">
    <property type="entry name" value="ABC_transporter-like_CS"/>
</dbReference>
<evidence type="ECO:0000256" key="1">
    <source>
        <dbReference type="ARBA" id="ARBA00022737"/>
    </source>
</evidence>
<accession>A0A937K4I9</accession>
<keyword evidence="1" id="KW-0677">Repeat</keyword>
<feature type="coiled-coil region" evidence="4">
    <location>
        <begin position="564"/>
        <end position="591"/>
    </location>
</feature>
<dbReference type="NCBIfam" id="NF000355">
    <property type="entry name" value="ribo_prot_ABC_F"/>
    <property type="match status" value="1"/>
</dbReference>
<reference evidence="6" key="1">
    <citation type="submission" date="2021-01" db="EMBL/GenBank/DDBJ databases">
        <title>Genome public.</title>
        <authorList>
            <person name="Liu C."/>
            <person name="Sun Q."/>
        </authorList>
    </citation>
    <scope>NUCLEOTIDE SEQUENCE</scope>
    <source>
        <strain evidence="6">YIM B02565</strain>
    </source>
</reference>
<keyword evidence="3" id="KW-0067">ATP-binding</keyword>
<evidence type="ECO:0000313" key="7">
    <source>
        <dbReference type="Proteomes" id="UP000623681"/>
    </source>
</evidence>
<dbReference type="InterPro" id="IPR003593">
    <property type="entry name" value="AAA+_ATPase"/>
</dbReference>
<feature type="domain" description="ABC transporter" evidence="5">
    <location>
        <begin position="4"/>
        <end position="259"/>
    </location>
</feature>
<dbReference type="InterPro" id="IPR027417">
    <property type="entry name" value="P-loop_NTPase"/>
</dbReference>
<feature type="coiled-coil region" evidence="4">
    <location>
        <begin position="87"/>
        <end position="114"/>
    </location>
</feature>
<dbReference type="AlphaFoldDB" id="A0A937K4I9"/>
<dbReference type="Gene3D" id="3.40.50.300">
    <property type="entry name" value="P-loop containing nucleotide triphosphate hydrolases"/>
    <property type="match status" value="2"/>
</dbReference>
<dbReference type="InterPro" id="IPR003439">
    <property type="entry name" value="ABC_transporter-like_ATP-bd"/>
</dbReference>
<evidence type="ECO:0000259" key="5">
    <source>
        <dbReference type="PROSITE" id="PS50893"/>
    </source>
</evidence>
<dbReference type="Pfam" id="PF12848">
    <property type="entry name" value="ABC_tran_Xtn"/>
    <property type="match status" value="1"/>
</dbReference>
<dbReference type="InterPro" id="IPR032781">
    <property type="entry name" value="ABC_tran_Xtn"/>
</dbReference>
<feature type="domain" description="ABC transporter" evidence="5">
    <location>
        <begin position="333"/>
        <end position="545"/>
    </location>
</feature>
<keyword evidence="7" id="KW-1185">Reference proteome</keyword>
<dbReference type="Proteomes" id="UP000623681">
    <property type="component" value="Unassembled WGS sequence"/>
</dbReference>
<dbReference type="Pfam" id="PF00005">
    <property type="entry name" value="ABC_tran"/>
    <property type="match status" value="2"/>
</dbReference>
<dbReference type="GO" id="GO:0005524">
    <property type="term" value="F:ATP binding"/>
    <property type="evidence" value="ECO:0007669"/>
    <property type="project" value="UniProtKB-KW"/>
</dbReference>
<dbReference type="CDD" id="cd03221">
    <property type="entry name" value="ABCF_EF-3"/>
    <property type="match status" value="2"/>
</dbReference>
<keyword evidence="4" id="KW-0175">Coiled coil</keyword>
<proteinExistence type="predicted"/>
<evidence type="ECO:0000256" key="3">
    <source>
        <dbReference type="ARBA" id="ARBA00022840"/>
    </source>
</evidence>
<protein>
    <submittedName>
        <fullName evidence="6">ABC-F type ribosomal protection protein</fullName>
    </submittedName>
</protein>
<dbReference type="FunFam" id="3.40.50.300:FF:000309">
    <property type="entry name" value="ABC transporter ATP-binding protein"/>
    <property type="match status" value="1"/>
</dbReference>
<dbReference type="PANTHER" id="PTHR42855:SF2">
    <property type="entry name" value="DRUG RESISTANCE ABC TRANSPORTER,ATP-BINDING PROTEIN"/>
    <property type="match status" value="1"/>
</dbReference>
<dbReference type="GO" id="GO:0003676">
    <property type="term" value="F:nucleic acid binding"/>
    <property type="evidence" value="ECO:0007669"/>
    <property type="project" value="UniProtKB-ARBA"/>
</dbReference>
<name>A0A937K4I9_9CLOT</name>
<evidence type="ECO:0000256" key="2">
    <source>
        <dbReference type="ARBA" id="ARBA00022741"/>
    </source>
</evidence>
<sequence>MIEIALKDLVKYYGANLVLDSVSFEVHKGEKIGLVGRNGSGKSTILEIISGHEKIDGGILSIRKGAKVGYLKQIPSFPEEYTGRDALNTAFIEINELEVHIAELEKKMSNSSEKELEKVFKQYSEVQQRYELLGGYDKEENLNKVTQGLKINENILNQPFSILSGGEKTTVMLGKILLESPDILLLDEPTNHLDMESLEWLEGYINQYSGTIIIVSHDRYFLDKVATSIVELEDFKSTTYQGNYSSYVKKKDEDLLLQYQAYRDQQKKIDQMEKSIKNLRDWAIRGDNGKFFRRAASMQKRLDKMDKVNKPNLNKKNIKLNLMLEERSGEEVIKVKEATKTFGNKELFINGEFNISYGEKVALIGANGCGKSTFLKILLGYENIDNGIIKLGESVRIAYLPQNIEFNNENTTILECFREDIQILEGKAREYLAKFMFFGESVYKKVGSLSGGEKTRLMLSKLLFNDVNLLILDEPTNHLDIDSIETLEEALEDFQGTIFFISHDRYFINKISNRIVELSDKQFVSYEGDFDYYKVKKDESLRKISQEPVKKKEPIKKPEKIKERTPSKRQIDELENNINDIEREITDVDARMSLLGSDYEELNKWLFIKGNLQEKLDMLLEKWIKITE</sequence>
<gene>
    <name evidence="6" type="primary">abc-f</name>
    <name evidence="6" type="ORF">JK634_05545</name>
</gene>